<feature type="compositionally biased region" description="Acidic residues" evidence="1">
    <location>
        <begin position="549"/>
        <end position="558"/>
    </location>
</feature>
<feature type="region of interest" description="Disordered" evidence="1">
    <location>
        <begin position="679"/>
        <end position="747"/>
    </location>
</feature>
<feature type="region of interest" description="Disordered" evidence="1">
    <location>
        <begin position="533"/>
        <end position="665"/>
    </location>
</feature>
<evidence type="ECO:0008006" key="4">
    <source>
        <dbReference type="Google" id="ProtNLM"/>
    </source>
</evidence>
<comment type="caution">
    <text evidence="2">The sequence shown here is derived from an EMBL/GenBank/DDBJ whole genome shotgun (WGS) entry which is preliminary data.</text>
</comment>
<organism evidence="2 3">
    <name type="scientific">Meganyctiphanes norvegica</name>
    <name type="common">Northern krill</name>
    <name type="synonym">Thysanopoda norvegica</name>
    <dbReference type="NCBI Taxonomy" id="48144"/>
    <lineage>
        <taxon>Eukaryota</taxon>
        <taxon>Metazoa</taxon>
        <taxon>Ecdysozoa</taxon>
        <taxon>Arthropoda</taxon>
        <taxon>Crustacea</taxon>
        <taxon>Multicrustacea</taxon>
        <taxon>Malacostraca</taxon>
        <taxon>Eumalacostraca</taxon>
        <taxon>Eucarida</taxon>
        <taxon>Euphausiacea</taxon>
        <taxon>Euphausiidae</taxon>
        <taxon>Meganyctiphanes</taxon>
    </lineage>
</organism>
<feature type="compositionally biased region" description="Low complexity" evidence="1">
    <location>
        <begin position="264"/>
        <end position="280"/>
    </location>
</feature>
<evidence type="ECO:0000313" key="3">
    <source>
        <dbReference type="Proteomes" id="UP001497623"/>
    </source>
</evidence>
<proteinExistence type="predicted"/>
<feature type="compositionally biased region" description="Acidic residues" evidence="1">
    <location>
        <begin position="697"/>
        <end position="713"/>
    </location>
</feature>
<feature type="compositionally biased region" description="Polar residues" evidence="1">
    <location>
        <begin position="90"/>
        <end position="103"/>
    </location>
</feature>
<feature type="compositionally biased region" description="Acidic residues" evidence="1">
    <location>
        <begin position="606"/>
        <end position="656"/>
    </location>
</feature>
<feature type="compositionally biased region" description="Gly residues" evidence="1">
    <location>
        <begin position="9"/>
        <end position="56"/>
    </location>
</feature>
<feature type="compositionally biased region" description="Basic and acidic residues" evidence="1">
    <location>
        <begin position="282"/>
        <end position="291"/>
    </location>
</feature>
<feature type="region of interest" description="Disordered" evidence="1">
    <location>
        <begin position="249"/>
        <end position="291"/>
    </location>
</feature>
<dbReference type="Proteomes" id="UP001497623">
    <property type="component" value="Unassembled WGS sequence"/>
</dbReference>
<keyword evidence="3" id="KW-1185">Reference proteome</keyword>
<feature type="region of interest" description="Disordered" evidence="1">
    <location>
        <begin position="1"/>
        <end position="106"/>
    </location>
</feature>
<dbReference type="AlphaFoldDB" id="A0AAV2R8P8"/>
<feature type="compositionally biased region" description="Acidic residues" evidence="1">
    <location>
        <begin position="679"/>
        <end position="688"/>
    </location>
</feature>
<feature type="compositionally biased region" description="Basic and acidic residues" evidence="1">
    <location>
        <begin position="252"/>
        <end position="263"/>
    </location>
</feature>
<gene>
    <name evidence="2" type="ORF">MNOR_LOCUS21269</name>
</gene>
<sequence length="747" mass="82342">MQGFNRQYSGGGRSGYGGGGGGQPFGGGGGYGGGYDNRGTPMSGGGGPMRGPGGGYSDNRGGLWDSGMGQSYGSGNYDRSMGPGYGSNGQQGRSSDLRNSLNQMRDGGRENTLALGILDAVKSLGVALDGPNQRGGGGYGQAGNRQGLPQTGFGNRQELMRLSSAPNNRTLVQLTHTGGQMPPGPNQPAMMRGAQQTWNRNANMANRGGLKGNMVKRLGNQTNKAKLQQNKKPLNKNAVKAINKVVKKLSPKKAEETEEDKTATETATTTTTAGENGTAEETNEKKNDDTPKEALSCHMCIMENFASVTAYLNHLESQNHQQMTELFHAKGRATLQLLQANAALACQRDMNKSRKIGVKGKILECFKCQCRIPFTLQKHMKSPEHQLVVNYMAEKCCGRSYNNREDLEEHRLSLVHLRRQMASETRKDEKDVKDQEQIEALGMEDCTTEEQQAALNNMAQEDAKAVHVDMGPHYTPESIPLYDPDIALGKNFVLTKTQYHCRCCRQYFPAGLNAIENHCRSNNHYEHLQSYVKQQAEQKGQLEKKDVENNETDESEAETEVKEEKTEATDNKEGNKEEQDAEEEMEDFDLDAMETIDIPLDGTKFEEEEEEEEAEEEEAEEEGLEDNVEDELWVNDDTELNEEPEKENGEAEEEVGVESIEDKMPAAAELDTVNAEAEIEEYDDDDVGVDSPVAHYEDDDDDDDDEEDDDEEEINPKRRARGATKSTPAKRALTARPAGRGRHPSSL</sequence>
<reference evidence="2 3" key="1">
    <citation type="submission" date="2024-05" db="EMBL/GenBank/DDBJ databases">
        <authorList>
            <person name="Wallberg A."/>
        </authorList>
    </citation>
    <scope>NUCLEOTIDE SEQUENCE [LARGE SCALE GENOMIC DNA]</scope>
</reference>
<dbReference type="EMBL" id="CAXKWB010017022">
    <property type="protein sequence ID" value="CAL4117714.1"/>
    <property type="molecule type" value="Genomic_DNA"/>
</dbReference>
<evidence type="ECO:0000256" key="1">
    <source>
        <dbReference type="SAM" id="MobiDB-lite"/>
    </source>
</evidence>
<accession>A0AAV2R8P8</accession>
<feature type="compositionally biased region" description="Acidic residues" evidence="1">
    <location>
        <begin position="579"/>
        <end position="594"/>
    </location>
</feature>
<evidence type="ECO:0000313" key="2">
    <source>
        <dbReference type="EMBL" id="CAL4117714.1"/>
    </source>
</evidence>
<name>A0AAV2R8P8_MEGNR</name>
<protein>
    <recommendedName>
        <fullName evidence="4">Matrin-type domain-containing protein</fullName>
    </recommendedName>
</protein>
<feature type="compositionally biased region" description="Basic and acidic residues" evidence="1">
    <location>
        <begin position="559"/>
        <end position="578"/>
    </location>
</feature>